<feature type="transmembrane region" description="Helical" evidence="2">
    <location>
        <begin position="104"/>
        <end position="126"/>
    </location>
</feature>
<feature type="coiled-coil region" evidence="1">
    <location>
        <begin position="880"/>
        <end position="940"/>
    </location>
</feature>
<accession>A0A1E1F2L6</accession>
<keyword evidence="2" id="KW-0812">Transmembrane</keyword>
<organism evidence="3 4">
    <name type="scientific">Sphingobium cloacae</name>
    <dbReference type="NCBI Taxonomy" id="120107"/>
    <lineage>
        <taxon>Bacteria</taxon>
        <taxon>Pseudomonadati</taxon>
        <taxon>Pseudomonadota</taxon>
        <taxon>Alphaproteobacteria</taxon>
        <taxon>Sphingomonadales</taxon>
        <taxon>Sphingomonadaceae</taxon>
        <taxon>Sphingobium</taxon>
    </lineage>
</organism>
<keyword evidence="1" id="KW-0175">Coiled coil</keyword>
<evidence type="ECO:0000313" key="4">
    <source>
        <dbReference type="Proteomes" id="UP000218272"/>
    </source>
</evidence>
<sequence length="1237" mass="128347">MTFKTSLIITGDGKVAKAEVDALRSSVEQLGNSAKGTAPAAQQLDAAIGALGKSSQQMVGQSAQLTGGLGNLSGAVLDGVSALSGLDQQTLQNVKSLGLMKDHAGLLAGALGGVLGLAITAGVALMTDYIASLADAEEGLDSVKFAADELGNAQKILGGVMDLTTGKINTQNNALIALARAQLIAANAQARSRQAEARSQMRDTGQMGWIEASLRGTFTPNTYWAKKMAGNSIGSIMGAVEKGGMSPDLAIQTLEKFNKAGALTDTAFAKAAAAVANFAVEGQNIEKLDAARKTLDGVATSVEKGIVLQAPKATRGLTAVIDREVALATAATASARAQAHLNDVKARAASIDKMAEGAAKDAALLQYRNDLTAATVAYTNAQKADNEARKSSSSAATAHAKAEREAAAEIVKAMKWVADTRAAAQGNVGKLAQEAQKQQQDWGKGLEGLASQVQAAWEELQTIGLSGPALAFANLNQEIEKGRKTALALGADAVAAEEMAENWRHLRTAGINQKSTMEKDAETAAILLDRVGALSAALAGLRGGGGILGDITGVLTSRDPIGAMLGMGGVGSLLGLMTKGGRDAYAEQGKIIAKHIEGIFGVSGKFAQTLAGALQHAGVGSLASDALLGRNGSAIGASIGGAMGGKLGEKFLEKGFEKLPKGLGSFAGPIGSIAGGLVGGIMGGLLKKTRWGTSVVTGQGSDDVAVGGNKAAYRSNADLAGTSIQSGLQSIADQLGADVGGYNVSIGQYKGKWRVSSTGRSGKLKGKYADVTDFGKEGAEDAIKFAIADAVKDGALLGLRASTQVLIQKGDDIEGQLQKAIRFEGVFAELKQRTDPTAYALEELGKKTASLKKLFEEAGASVEEYADLEKLLDMQRKDILDQASKDALDKLNERRELEIRLLTAQGKVAEAANAQREIELSQTKDELKQLMQQVQAEELAGQRRSMEITLLDAMGRKTEALTLRRQAELAALDASLRPLQRAIWYYQDAAGKVSAAKDALSAAYDRESASIRSTADRFRDFARAIGEFRASLFADVPGVDVYGMARARFDKTASLARLGNEASLGAFTGDAQSYLDAARNQAGSALDYARDVARVARAADQAQAGANGVASMADRQLAQMAASVKGLIDLNDNVTSVSQALADLKKAQAEADAAQAEMELLTNPVPALAEVNVNLTDIGDVIARLNATQADTKDLIAALRAEMQAALIAIASNTGESARIARRHDRGTTQAVTVEAA</sequence>
<dbReference type="RefSeq" id="WP_066517746.1">
    <property type="nucleotide sequence ID" value="NZ_AP017655.1"/>
</dbReference>
<dbReference type="EMBL" id="AP017655">
    <property type="protein sequence ID" value="BAV64763.1"/>
    <property type="molecule type" value="Genomic_DNA"/>
</dbReference>
<evidence type="ECO:0008006" key="5">
    <source>
        <dbReference type="Google" id="ProtNLM"/>
    </source>
</evidence>
<evidence type="ECO:0000256" key="2">
    <source>
        <dbReference type="SAM" id="Phobius"/>
    </source>
</evidence>
<proteinExistence type="predicted"/>
<gene>
    <name evidence="3" type="ORF">SCLO_1017230</name>
</gene>
<dbReference type="OrthoDB" id="79849at2"/>
<evidence type="ECO:0000256" key="1">
    <source>
        <dbReference type="SAM" id="Coils"/>
    </source>
</evidence>
<name>A0A1E1F2L6_9SPHN</name>
<keyword evidence="4" id="KW-1185">Reference proteome</keyword>
<keyword evidence="2" id="KW-1133">Transmembrane helix</keyword>
<keyword evidence="2" id="KW-0472">Membrane</keyword>
<reference evidence="3 4" key="1">
    <citation type="submission" date="2016-10" db="EMBL/GenBank/DDBJ databases">
        <title>Complete Genome Sequence of the Nonylphenol-Degrading Bacterium Sphingobium cloacae JCM 10874T.</title>
        <authorList>
            <person name="Ootsuka M."/>
            <person name="Nishizawa T."/>
            <person name="Ohta H."/>
        </authorList>
    </citation>
    <scope>NUCLEOTIDE SEQUENCE [LARGE SCALE GENOMIC DNA]</scope>
    <source>
        <strain evidence="3 4">JCM 10874</strain>
    </source>
</reference>
<dbReference type="PANTHER" id="PTHR34491">
    <property type="entry name" value="A-TYPE INCLUSION PROTEIN, PUTATIVE-RELATED"/>
    <property type="match status" value="1"/>
</dbReference>
<evidence type="ECO:0000313" key="3">
    <source>
        <dbReference type="EMBL" id="BAV64763.1"/>
    </source>
</evidence>
<feature type="coiled-coil region" evidence="1">
    <location>
        <begin position="1137"/>
        <end position="1202"/>
    </location>
</feature>
<dbReference type="Proteomes" id="UP000218272">
    <property type="component" value="Chromosome SCLO_1"/>
</dbReference>
<dbReference type="KEGG" id="sclo:SCLO_1017230"/>
<protein>
    <recommendedName>
        <fullName evidence="5">Bacteriophage tail tape measure N-terminal domain-containing protein</fullName>
    </recommendedName>
</protein>
<dbReference type="AlphaFoldDB" id="A0A1E1F2L6"/>
<dbReference type="PANTHER" id="PTHR34491:SF74">
    <property type="entry name" value="DUF4456 DOMAIN-CONTAINING PROTEIN"/>
    <property type="match status" value="1"/>
</dbReference>